<comment type="caution">
    <text evidence="1">The sequence shown here is derived from an EMBL/GenBank/DDBJ whole genome shotgun (WGS) entry which is preliminary data.</text>
</comment>
<gene>
    <name evidence="1" type="ORF">GMARGA_LOCUS35260</name>
</gene>
<sequence>NFNFVVNKAKSFVGKADLNNFCITPTYTATVTSFTSIVTTLTTTEELNLLN</sequence>
<name>A0ABN7WUE9_GIGMA</name>
<proteinExistence type="predicted"/>
<accession>A0ABN7WUE9</accession>
<reference evidence="1 2" key="1">
    <citation type="submission" date="2021-06" db="EMBL/GenBank/DDBJ databases">
        <authorList>
            <person name="Kallberg Y."/>
            <person name="Tangrot J."/>
            <person name="Rosling A."/>
        </authorList>
    </citation>
    <scope>NUCLEOTIDE SEQUENCE [LARGE SCALE GENOMIC DNA]</scope>
    <source>
        <strain evidence="1 2">120-4 pot B 10/14</strain>
    </source>
</reference>
<dbReference type="EMBL" id="CAJVQB010064833">
    <property type="protein sequence ID" value="CAG8841126.1"/>
    <property type="molecule type" value="Genomic_DNA"/>
</dbReference>
<organism evidence="1 2">
    <name type="scientific">Gigaspora margarita</name>
    <dbReference type="NCBI Taxonomy" id="4874"/>
    <lineage>
        <taxon>Eukaryota</taxon>
        <taxon>Fungi</taxon>
        <taxon>Fungi incertae sedis</taxon>
        <taxon>Mucoromycota</taxon>
        <taxon>Glomeromycotina</taxon>
        <taxon>Glomeromycetes</taxon>
        <taxon>Diversisporales</taxon>
        <taxon>Gigasporaceae</taxon>
        <taxon>Gigaspora</taxon>
    </lineage>
</organism>
<dbReference type="Proteomes" id="UP000789901">
    <property type="component" value="Unassembled WGS sequence"/>
</dbReference>
<evidence type="ECO:0000313" key="1">
    <source>
        <dbReference type="EMBL" id="CAG8841126.1"/>
    </source>
</evidence>
<feature type="non-terminal residue" evidence="1">
    <location>
        <position position="1"/>
    </location>
</feature>
<protein>
    <submittedName>
        <fullName evidence="1">18957_t:CDS:1</fullName>
    </submittedName>
</protein>
<keyword evidence="2" id="KW-1185">Reference proteome</keyword>
<evidence type="ECO:0000313" key="2">
    <source>
        <dbReference type="Proteomes" id="UP000789901"/>
    </source>
</evidence>